<accession>A0ABT4TPX2</accession>
<name>A0ABT4TPX2_9ACTN</name>
<sequence>MRDGTRRPERPLALIDVDGVLNPYAAPACPPGYREVDLFPGEEPVRVRPGHGDLLRRLETAFDPVWATMWERDAPRLLGPLLGVQDYPVIEFGAHVPGPKLPGVRRAVGERPLVWFDDLHGASAALWAARRRAPTLLVPVDPARGLGHGHIDEAMAFAERTATGTIGPWTA</sequence>
<protein>
    <recommendedName>
        <fullName evidence="3">Secreted protein</fullName>
    </recommendedName>
</protein>
<dbReference type="EMBL" id="JAQFWP010000040">
    <property type="protein sequence ID" value="MDA2806741.1"/>
    <property type="molecule type" value="Genomic_DNA"/>
</dbReference>
<comment type="caution">
    <text evidence="1">The sequence shown here is derived from an EMBL/GenBank/DDBJ whole genome shotgun (WGS) entry which is preliminary data.</text>
</comment>
<gene>
    <name evidence="1" type="ORF">O4U47_19690</name>
</gene>
<proteinExistence type="predicted"/>
<organism evidence="1 2">
    <name type="scientific">Nocardiopsis suaedae</name>
    <dbReference type="NCBI Taxonomy" id="3018444"/>
    <lineage>
        <taxon>Bacteria</taxon>
        <taxon>Bacillati</taxon>
        <taxon>Actinomycetota</taxon>
        <taxon>Actinomycetes</taxon>
        <taxon>Streptosporangiales</taxon>
        <taxon>Nocardiopsidaceae</taxon>
        <taxon>Nocardiopsis</taxon>
    </lineage>
</organism>
<keyword evidence="2" id="KW-1185">Reference proteome</keyword>
<evidence type="ECO:0000313" key="2">
    <source>
        <dbReference type="Proteomes" id="UP001165685"/>
    </source>
</evidence>
<dbReference type="RefSeq" id="WP_270679377.1">
    <property type="nucleotide sequence ID" value="NZ_JAQFWP010000040.1"/>
</dbReference>
<evidence type="ECO:0008006" key="3">
    <source>
        <dbReference type="Google" id="ProtNLM"/>
    </source>
</evidence>
<reference evidence="1" key="1">
    <citation type="submission" date="2023-01" db="EMBL/GenBank/DDBJ databases">
        <title>Draft genome sequence of Nocardiopsis sp. LSu2-4 isolated from halophytes.</title>
        <authorList>
            <person name="Duangmal K."/>
            <person name="Chantavorakit T."/>
        </authorList>
    </citation>
    <scope>NUCLEOTIDE SEQUENCE</scope>
    <source>
        <strain evidence="1">LSu2-4</strain>
    </source>
</reference>
<dbReference type="Proteomes" id="UP001165685">
    <property type="component" value="Unassembled WGS sequence"/>
</dbReference>
<evidence type="ECO:0000313" key="1">
    <source>
        <dbReference type="EMBL" id="MDA2806741.1"/>
    </source>
</evidence>